<sequence length="500" mass="53642">MRPIHRPRPRHLLVLLLVAGMSWLLLQRAATAEGARAATAPAAAPASRQRAVSAADISSASPSSSASVPGPSAREVIAAAQALPADFQADALLRIADANDLPLTAGGDRRDAALRLAQQASVLAERAMRRMPGLASAGYASEEQGDELRDTRTAGLDRLSLQTRAARSIATSPAQAAALFAALPTPQAAGCETELIDDPSPTYALATALQPAQAAPQAAALAERVDQAQQETDVAPALKMVLASTTLQRNGQTQVADSLLRMFARIRGNDPGFTATELSVAADMPLLLQWLQDAALRERLHAAYRTYVAAHLAQARCPASLRGNHWLLEQRFVAELPNERIPPAPPVVQESIDDEAISLIREAGYNVRTQLLLPDASAADPALEKASTEFLDQLDHGVLQQTAAGDGSGRVQRARLRELLRYLEYAPSGASRDRGVALMAALLSGPYYAQDHDTWFGDLHVVAAQMQRWPDRAQRLAQLAEHRDPVVKVYAMLMQRGQFP</sequence>
<protein>
    <submittedName>
        <fullName evidence="1">Uncharacterized protein</fullName>
    </submittedName>
</protein>
<name>A0A0K2ZNQ9_9XANT</name>
<gene>
    <name evidence="1" type="ORF">XTALMG727_1958</name>
</gene>
<proteinExistence type="predicted"/>
<accession>A0A0K2ZNQ9</accession>
<evidence type="ECO:0000313" key="1">
    <source>
        <dbReference type="EMBL" id="CTP87243.1"/>
    </source>
</evidence>
<dbReference type="Proteomes" id="UP000046187">
    <property type="component" value="Unassembled WGS sequence"/>
</dbReference>
<dbReference type="EMBL" id="CXOI01000029">
    <property type="protein sequence ID" value="CTP87243.1"/>
    <property type="molecule type" value="Genomic_DNA"/>
</dbReference>
<organism evidence="1 2">
    <name type="scientific">Xanthomonas graminis pv. arrhenatheri LMG 727</name>
    <dbReference type="NCBI Taxonomy" id="1195923"/>
    <lineage>
        <taxon>Bacteria</taxon>
        <taxon>Pseudomonadati</taxon>
        <taxon>Pseudomonadota</taxon>
        <taxon>Gammaproteobacteria</taxon>
        <taxon>Lysobacterales</taxon>
        <taxon>Lysobacteraceae</taxon>
        <taxon>Xanthomonas</taxon>
        <taxon>Xanthomonas translucens group</taxon>
        <taxon>Xanthomonas graminis</taxon>
    </lineage>
</organism>
<reference evidence="2" key="1">
    <citation type="submission" date="2015-07" db="EMBL/GenBank/DDBJ databases">
        <authorList>
            <person name="Wibberg D."/>
        </authorList>
    </citation>
    <scope>NUCLEOTIDE SEQUENCE [LARGE SCALE GENOMIC DNA]</scope>
</reference>
<evidence type="ECO:0000313" key="2">
    <source>
        <dbReference type="Proteomes" id="UP000046187"/>
    </source>
</evidence>
<dbReference type="AlphaFoldDB" id="A0A0K2ZNQ9"/>
<keyword evidence="2" id="KW-1185">Reference proteome</keyword>